<evidence type="ECO:0000256" key="25">
    <source>
        <dbReference type="SAM" id="MobiDB-lite"/>
    </source>
</evidence>
<dbReference type="Pfam" id="PF00193">
    <property type="entry name" value="Xlink"/>
    <property type="match status" value="1"/>
</dbReference>
<dbReference type="SUPFAM" id="SSF56436">
    <property type="entry name" value="C-type lectin-like"/>
    <property type="match status" value="1"/>
</dbReference>
<keyword evidence="16" id="KW-0325">Glycoprotein</keyword>
<evidence type="ECO:0000256" key="7">
    <source>
        <dbReference type="ARBA" id="ARBA00022553"/>
    </source>
</evidence>
<dbReference type="GO" id="GO:0016323">
    <property type="term" value="C:basolateral plasma membrane"/>
    <property type="evidence" value="ECO:0007669"/>
    <property type="project" value="TreeGrafter"/>
</dbReference>
<dbReference type="GO" id="GO:0004896">
    <property type="term" value="F:cytokine receptor activity"/>
    <property type="evidence" value="ECO:0007669"/>
    <property type="project" value="TreeGrafter"/>
</dbReference>
<feature type="compositionally biased region" description="Polar residues" evidence="25">
    <location>
        <begin position="371"/>
        <end position="382"/>
    </location>
</feature>
<feature type="domain" description="Link" evidence="28">
    <location>
        <begin position="33"/>
        <end position="122"/>
    </location>
</feature>
<dbReference type="OMA" id="TQHENCA"/>
<evidence type="ECO:0000256" key="21">
    <source>
        <dbReference type="ARBA" id="ARBA00031823"/>
    </source>
</evidence>
<protein>
    <recommendedName>
        <fullName evidence="4">CD44 antigen</fullName>
    </recommendedName>
    <alternativeName>
        <fullName evidence="22">GP90 lymphocyte homing/adhesion receptor</fullName>
    </alternativeName>
    <alternativeName>
        <fullName evidence="21">HUTCH-I</fullName>
    </alternativeName>
    <alternativeName>
        <fullName evidence="23">Hermes antigen</fullName>
    </alternativeName>
    <alternativeName>
        <fullName evidence="20">Hyaluronate receptor</fullName>
    </alternativeName>
    <alternativeName>
        <fullName evidence="18">Phagocytic glycoprotein 1</fullName>
    </alternativeName>
    <alternativeName>
        <fullName evidence="19">Phagocytic glycoprotein I</fullName>
    </alternativeName>
</protein>
<evidence type="ECO:0000256" key="22">
    <source>
        <dbReference type="ARBA" id="ARBA00032514"/>
    </source>
</evidence>
<feature type="region of interest" description="Disordered" evidence="25">
    <location>
        <begin position="371"/>
        <end position="394"/>
    </location>
</feature>
<dbReference type="PANTHER" id="PTHR10225:SF6">
    <property type="entry name" value="CD44 ANTIGEN"/>
    <property type="match status" value="1"/>
</dbReference>
<dbReference type="GO" id="GO:0009986">
    <property type="term" value="C:cell surface"/>
    <property type="evidence" value="ECO:0007669"/>
    <property type="project" value="UniProtKB-ARBA"/>
</dbReference>
<dbReference type="InterPro" id="IPR001231">
    <property type="entry name" value="CD44_antigen"/>
</dbReference>
<evidence type="ECO:0000256" key="3">
    <source>
        <dbReference type="ARBA" id="ARBA00004613"/>
    </source>
</evidence>
<evidence type="ECO:0000256" key="26">
    <source>
        <dbReference type="SAM" id="Phobius"/>
    </source>
</evidence>
<name>A0A2D0SEG6_ICTPU</name>
<dbReference type="GO" id="GO:0006954">
    <property type="term" value="P:inflammatory response"/>
    <property type="evidence" value="ECO:0007669"/>
    <property type="project" value="TreeGrafter"/>
</dbReference>
<feature type="compositionally biased region" description="Basic and acidic residues" evidence="25">
    <location>
        <begin position="278"/>
        <end position="287"/>
    </location>
</feature>
<keyword evidence="8 26" id="KW-0812">Transmembrane</keyword>
<evidence type="ECO:0000256" key="6">
    <source>
        <dbReference type="ARBA" id="ARBA00022525"/>
    </source>
</evidence>
<feature type="compositionally biased region" description="Polar residues" evidence="25">
    <location>
        <begin position="249"/>
        <end position="258"/>
    </location>
</feature>
<dbReference type="GeneID" id="108275064"/>
<evidence type="ECO:0000313" key="29">
    <source>
        <dbReference type="Proteomes" id="UP000221080"/>
    </source>
</evidence>
<feature type="region of interest" description="Disordered" evidence="25">
    <location>
        <begin position="185"/>
        <end position="328"/>
    </location>
</feature>
<accession>A0A2D0SEG6</accession>
<keyword evidence="11" id="KW-0654">Proteoglycan</keyword>
<dbReference type="PRINTS" id="PR00658">
    <property type="entry name" value="CD44"/>
</dbReference>
<evidence type="ECO:0000256" key="15">
    <source>
        <dbReference type="ARBA" id="ARBA00023170"/>
    </source>
</evidence>
<keyword evidence="15" id="KW-0675">Receptor</keyword>
<evidence type="ECO:0000259" key="28">
    <source>
        <dbReference type="PROSITE" id="PS50963"/>
    </source>
</evidence>
<evidence type="ECO:0000256" key="2">
    <source>
        <dbReference type="ARBA" id="ARBA00004251"/>
    </source>
</evidence>
<feature type="compositionally biased region" description="Polar residues" evidence="25">
    <location>
        <begin position="212"/>
        <end position="224"/>
    </location>
</feature>
<keyword evidence="12 26" id="KW-1133">Transmembrane helix</keyword>
<sequence length="428" mass="46539">MWILLLGLTSGLLASSWASSVQEVKLRSCSYAGVFHIQGNYRYALDFEAAKKLCEVLGTTLASNEEVTIAHGRGLESCRYGWISSGNITISRQVPNNLCAANMTGVITLVPTDSHYDAYCYNQTDLSNRSCNFEIKSLGNDPAHPETSENIGRQVFNSTRIPAEHVYAMDSVELHTSRTVTAVHDLTPPTVKTNPTANNSHDEPDVSGDVLDQNTQPPTMTTEPSGKYDDLTTESAEFTEKNREEVADDTTTTFSLENIGSGMEEPIDATTSEPNTEGSKDKQEDHINYTSESPPAPTTEVNSRQSVQSKGRKGPGIASSPEENTSSGSTKDWLVILIVIVAIVAIIILGAFVVTRNRWCGRSQTLMITSKSSGEGNGTAASAASPEAQEREQEMVTLMNKEKIQENGNTEEFTVITLEESPEKNQEA</sequence>
<evidence type="ECO:0000256" key="16">
    <source>
        <dbReference type="ARBA" id="ARBA00023180"/>
    </source>
</evidence>
<evidence type="ECO:0000256" key="18">
    <source>
        <dbReference type="ARBA" id="ARBA00029917"/>
    </source>
</evidence>
<gene>
    <name evidence="30" type="primary">cd44b</name>
</gene>
<dbReference type="PANTHER" id="PTHR10225">
    <property type="entry name" value="HYALURONAN RECEPTOR"/>
    <property type="match status" value="1"/>
</dbReference>
<dbReference type="RefSeq" id="XP_017341117.1">
    <property type="nucleotide sequence ID" value="XM_017485628.3"/>
</dbReference>
<feature type="signal peptide" evidence="27">
    <location>
        <begin position="1"/>
        <end position="18"/>
    </location>
</feature>
<dbReference type="GO" id="GO:0035692">
    <property type="term" value="C:macrophage migration inhibitory factor receptor complex"/>
    <property type="evidence" value="ECO:0007669"/>
    <property type="project" value="TreeGrafter"/>
</dbReference>
<dbReference type="InterPro" id="IPR016186">
    <property type="entry name" value="C-type_lectin-like/link_sf"/>
</dbReference>
<comment type="subcellular location">
    <subcellularLocation>
        <location evidence="2">Cell membrane</location>
        <topology evidence="2">Single-pass type I membrane protein</topology>
    </subcellularLocation>
    <subcellularLocation>
        <location evidence="1">Cell projection</location>
        <location evidence="1">Microvillus</location>
    </subcellularLocation>
    <subcellularLocation>
        <location evidence="3">Secreted</location>
    </subcellularLocation>
</comment>
<evidence type="ECO:0000256" key="10">
    <source>
        <dbReference type="ARBA" id="ARBA00022889"/>
    </source>
</evidence>
<keyword evidence="10" id="KW-0130">Cell adhesion</keyword>
<evidence type="ECO:0000256" key="19">
    <source>
        <dbReference type="ARBA" id="ARBA00029928"/>
    </source>
</evidence>
<keyword evidence="7" id="KW-0597">Phosphoprotein</keyword>
<dbReference type="GO" id="GO:0007155">
    <property type="term" value="P:cell adhesion"/>
    <property type="evidence" value="ECO:0007669"/>
    <property type="project" value="UniProtKB-KW"/>
</dbReference>
<dbReference type="FunFam" id="3.10.100.10:FF:000004">
    <property type="entry name" value="CD44 antigen isoform X2"/>
    <property type="match status" value="1"/>
</dbReference>
<evidence type="ECO:0000256" key="24">
    <source>
        <dbReference type="PROSITE-ProRule" id="PRU00323"/>
    </source>
</evidence>
<evidence type="ECO:0000256" key="17">
    <source>
        <dbReference type="ARBA" id="ARBA00023273"/>
    </source>
</evidence>
<evidence type="ECO:0000256" key="1">
    <source>
        <dbReference type="ARBA" id="ARBA00004105"/>
    </source>
</evidence>
<evidence type="ECO:0000256" key="9">
    <source>
        <dbReference type="ARBA" id="ARBA00022729"/>
    </source>
</evidence>
<reference evidence="30" key="2">
    <citation type="submission" date="2025-08" db="UniProtKB">
        <authorList>
            <consortium name="RefSeq"/>
        </authorList>
    </citation>
    <scope>IDENTIFICATION</scope>
    <source>
        <tissue evidence="30">Blood</tissue>
    </source>
</reference>
<evidence type="ECO:0000256" key="13">
    <source>
        <dbReference type="ARBA" id="ARBA00023136"/>
    </source>
</evidence>
<dbReference type="GO" id="GO:0042981">
    <property type="term" value="P:regulation of apoptotic process"/>
    <property type="evidence" value="ECO:0007669"/>
    <property type="project" value="UniProtKB-ARBA"/>
</dbReference>
<dbReference type="PRINTS" id="PR01265">
    <property type="entry name" value="LINKMODULE"/>
</dbReference>
<evidence type="ECO:0000256" key="20">
    <source>
        <dbReference type="ARBA" id="ARBA00031179"/>
    </source>
</evidence>
<evidence type="ECO:0000256" key="8">
    <source>
        <dbReference type="ARBA" id="ARBA00022692"/>
    </source>
</evidence>
<dbReference type="AlphaFoldDB" id="A0A2D0SEG6"/>
<dbReference type="OrthoDB" id="8952307at2759"/>
<keyword evidence="5" id="KW-1003">Cell membrane</keyword>
<feature type="disulfide bond" evidence="24">
    <location>
        <begin position="78"/>
        <end position="99"/>
    </location>
</feature>
<dbReference type="PROSITE" id="PS50963">
    <property type="entry name" value="LINK_2"/>
    <property type="match status" value="1"/>
</dbReference>
<comment type="caution">
    <text evidence="24">Lacks conserved residue(s) required for the propagation of feature annotation.</text>
</comment>
<evidence type="ECO:0000313" key="30">
    <source>
        <dbReference type="RefSeq" id="XP_017341117.1"/>
    </source>
</evidence>
<keyword evidence="14 24" id="KW-1015">Disulfide bond</keyword>
<proteinExistence type="predicted"/>
<evidence type="ECO:0000256" key="14">
    <source>
        <dbReference type="ARBA" id="ARBA00023157"/>
    </source>
</evidence>
<dbReference type="GO" id="GO:0009653">
    <property type="term" value="P:anatomical structure morphogenesis"/>
    <property type="evidence" value="ECO:0007669"/>
    <property type="project" value="UniProtKB-ARBA"/>
</dbReference>
<dbReference type="Proteomes" id="UP000221080">
    <property type="component" value="Chromosome 14"/>
</dbReference>
<feature type="region of interest" description="Disordered" evidence="25">
    <location>
        <begin position="409"/>
        <end position="428"/>
    </location>
</feature>
<dbReference type="Gene3D" id="3.10.100.10">
    <property type="entry name" value="Mannose-Binding Protein A, subunit A"/>
    <property type="match status" value="1"/>
</dbReference>
<dbReference type="GO" id="GO:0005540">
    <property type="term" value="F:hyaluronic acid binding"/>
    <property type="evidence" value="ECO:0007669"/>
    <property type="project" value="InterPro"/>
</dbReference>
<reference evidence="29" key="1">
    <citation type="journal article" date="2016" name="Nat. Commun.">
        <title>The channel catfish genome sequence provides insights into the evolution of scale formation in teleosts.</title>
        <authorList>
            <person name="Liu Z."/>
            <person name="Liu S."/>
            <person name="Yao J."/>
            <person name="Bao L."/>
            <person name="Zhang J."/>
            <person name="Li Y."/>
            <person name="Jiang C."/>
            <person name="Sun L."/>
            <person name="Wang R."/>
            <person name="Zhang Y."/>
            <person name="Zhou T."/>
            <person name="Zeng Q."/>
            <person name="Fu Q."/>
            <person name="Gao S."/>
            <person name="Li N."/>
            <person name="Koren S."/>
            <person name="Jiang Y."/>
            <person name="Zimin A."/>
            <person name="Xu P."/>
            <person name="Phillippy A.M."/>
            <person name="Geng X."/>
            <person name="Song L."/>
            <person name="Sun F."/>
            <person name="Li C."/>
            <person name="Wang X."/>
            <person name="Chen A."/>
            <person name="Jin Y."/>
            <person name="Yuan Z."/>
            <person name="Yang Y."/>
            <person name="Tan S."/>
            <person name="Peatman E."/>
            <person name="Lu J."/>
            <person name="Qin Z."/>
            <person name="Dunham R."/>
            <person name="Li Z."/>
            <person name="Sonstegard T."/>
            <person name="Feng J."/>
            <person name="Danzmann R.G."/>
            <person name="Schroeder S."/>
            <person name="Scheffler B."/>
            <person name="Duke M.V."/>
            <person name="Ballard L."/>
            <person name="Kucuktas H."/>
            <person name="Kaltenboeck L."/>
            <person name="Liu H."/>
            <person name="Armbruster J."/>
            <person name="Xie Y."/>
            <person name="Kirby M.L."/>
            <person name="Tian Y."/>
            <person name="Flanagan M.E."/>
            <person name="Mu W."/>
            <person name="Waldbieser G.C."/>
        </authorList>
    </citation>
    <scope>NUCLEOTIDE SEQUENCE [LARGE SCALE GENOMIC DNA]</scope>
    <source>
        <strain evidence="29">SDA103</strain>
    </source>
</reference>
<dbReference type="GO" id="GO:0005902">
    <property type="term" value="C:microvillus"/>
    <property type="evidence" value="ECO:0007669"/>
    <property type="project" value="UniProtKB-SubCell"/>
</dbReference>
<keyword evidence="9 27" id="KW-0732">Signal</keyword>
<dbReference type="InterPro" id="IPR016187">
    <property type="entry name" value="CTDL_fold"/>
</dbReference>
<dbReference type="STRING" id="7998.ENSIPUP00000035939"/>
<feature type="compositionally biased region" description="Polar residues" evidence="25">
    <location>
        <begin position="288"/>
        <end position="309"/>
    </location>
</feature>
<evidence type="ECO:0000256" key="5">
    <source>
        <dbReference type="ARBA" id="ARBA00022475"/>
    </source>
</evidence>
<evidence type="ECO:0000256" key="27">
    <source>
        <dbReference type="SAM" id="SignalP"/>
    </source>
</evidence>
<dbReference type="GO" id="GO:0070374">
    <property type="term" value="P:positive regulation of ERK1 and ERK2 cascade"/>
    <property type="evidence" value="ECO:0007669"/>
    <property type="project" value="TreeGrafter"/>
</dbReference>
<evidence type="ECO:0000256" key="23">
    <source>
        <dbReference type="ARBA" id="ARBA00032917"/>
    </source>
</evidence>
<keyword evidence="13 26" id="KW-0472">Membrane</keyword>
<evidence type="ECO:0000256" key="4">
    <source>
        <dbReference type="ARBA" id="ARBA00020474"/>
    </source>
</evidence>
<dbReference type="GO" id="GO:0005576">
    <property type="term" value="C:extracellular region"/>
    <property type="evidence" value="ECO:0007669"/>
    <property type="project" value="UniProtKB-SubCell"/>
</dbReference>
<organism evidence="29 30">
    <name type="scientific">Ictalurus punctatus</name>
    <name type="common">Channel catfish</name>
    <name type="synonym">Silurus punctatus</name>
    <dbReference type="NCBI Taxonomy" id="7998"/>
    <lineage>
        <taxon>Eukaryota</taxon>
        <taxon>Metazoa</taxon>
        <taxon>Chordata</taxon>
        <taxon>Craniata</taxon>
        <taxon>Vertebrata</taxon>
        <taxon>Euteleostomi</taxon>
        <taxon>Actinopterygii</taxon>
        <taxon>Neopterygii</taxon>
        <taxon>Teleostei</taxon>
        <taxon>Ostariophysi</taxon>
        <taxon>Siluriformes</taxon>
        <taxon>Ictaluridae</taxon>
        <taxon>Ictalurus</taxon>
    </lineage>
</organism>
<dbReference type="InterPro" id="IPR000538">
    <property type="entry name" value="Link_dom"/>
</dbReference>
<feature type="transmembrane region" description="Helical" evidence="26">
    <location>
        <begin position="333"/>
        <end position="354"/>
    </location>
</feature>
<feature type="chain" id="PRO_5012881002" description="CD44 antigen" evidence="27">
    <location>
        <begin position="19"/>
        <end position="428"/>
    </location>
</feature>
<dbReference type="CTD" id="100330801"/>
<dbReference type="GO" id="GO:0048731">
    <property type="term" value="P:system development"/>
    <property type="evidence" value="ECO:0007669"/>
    <property type="project" value="UniProtKB-ARBA"/>
</dbReference>
<keyword evidence="29" id="KW-1185">Reference proteome</keyword>
<dbReference type="InterPro" id="IPR043210">
    <property type="entry name" value="CD44_antigen-like"/>
</dbReference>
<dbReference type="KEGG" id="ipu:108275064"/>
<keyword evidence="17" id="KW-0966">Cell projection</keyword>
<evidence type="ECO:0000256" key="11">
    <source>
        <dbReference type="ARBA" id="ARBA00022974"/>
    </source>
</evidence>
<keyword evidence="6" id="KW-0964">Secreted</keyword>
<evidence type="ECO:0000256" key="12">
    <source>
        <dbReference type="ARBA" id="ARBA00022989"/>
    </source>
</evidence>
<feature type="compositionally biased region" description="Polar residues" evidence="25">
    <location>
        <begin position="190"/>
        <end position="199"/>
    </location>
</feature>
<dbReference type="SMART" id="SM00445">
    <property type="entry name" value="LINK"/>
    <property type="match status" value="1"/>
</dbReference>